<evidence type="ECO:0000256" key="7">
    <source>
        <dbReference type="SAM" id="Coils"/>
    </source>
</evidence>
<keyword evidence="5 10" id="KW-0371">Homeobox</keyword>
<evidence type="ECO:0000256" key="4">
    <source>
        <dbReference type="ARBA" id="ARBA00025748"/>
    </source>
</evidence>
<keyword evidence="5" id="KW-0539">Nucleus</keyword>
<dbReference type="AlphaFoldDB" id="A0A6A1VV81"/>
<name>A0A6A1VV81_9ROSI</name>
<dbReference type="InterPro" id="IPR009057">
    <property type="entry name" value="Homeodomain-like_sf"/>
</dbReference>
<sequence length="165" mass="19012">MNRQDHMVHFSQFYADAYTQIVTQQGESKPRRRRKKNKGGEAGDAGASKKRKLSEEQVNLLEFHFDDEHKLESQRKDRLASELGLEPRQVLKLKEKLSEAEKEIQRLTQRTDTVQSNSTSSSPSVETMAQPLLGEFEMDDYTDVMNATAFIYGHSGLDWINDQYI</sequence>
<dbReference type="GO" id="GO:0045893">
    <property type="term" value="P:positive regulation of DNA-templated transcription"/>
    <property type="evidence" value="ECO:0007669"/>
    <property type="project" value="TreeGrafter"/>
</dbReference>
<dbReference type="OrthoDB" id="6159439at2759"/>
<protein>
    <recommendedName>
        <fullName evidence="6">Homeobox-leucine zipper protein</fullName>
    </recommendedName>
    <alternativeName>
        <fullName evidence="6">HD-ZIP protein</fullName>
    </alternativeName>
    <alternativeName>
        <fullName evidence="6">Homeodomain transcription factor</fullName>
    </alternativeName>
</protein>
<evidence type="ECO:0000256" key="6">
    <source>
        <dbReference type="RuleBase" id="RU369038"/>
    </source>
</evidence>
<feature type="domain" description="Homeobox" evidence="9">
    <location>
        <begin position="49"/>
        <end position="90"/>
    </location>
</feature>
<feature type="region of interest" description="Disordered" evidence="8">
    <location>
        <begin position="21"/>
        <end position="53"/>
    </location>
</feature>
<evidence type="ECO:0000256" key="3">
    <source>
        <dbReference type="ARBA" id="ARBA00023163"/>
    </source>
</evidence>
<keyword evidence="5 10" id="KW-0238">DNA-binding</keyword>
<gene>
    <name evidence="10" type="ORF">CJ030_MR4G015455</name>
</gene>
<organism evidence="10 11">
    <name type="scientific">Morella rubra</name>
    <name type="common">Chinese bayberry</name>
    <dbReference type="NCBI Taxonomy" id="262757"/>
    <lineage>
        <taxon>Eukaryota</taxon>
        <taxon>Viridiplantae</taxon>
        <taxon>Streptophyta</taxon>
        <taxon>Embryophyta</taxon>
        <taxon>Tracheophyta</taxon>
        <taxon>Spermatophyta</taxon>
        <taxon>Magnoliopsida</taxon>
        <taxon>eudicotyledons</taxon>
        <taxon>Gunneridae</taxon>
        <taxon>Pentapetalae</taxon>
        <taxon>rosids</taxon>
        <taxon>fabids</taxon>
        <taxon>Fagales</taxon>
        <taxon>Myricaceae</taxon>
        <taxon>Morella</taxon>
    </lineage>
</organism>
<dbReference type="CDD" id="cd00086">
    <property type="entry name" value="homeodomain"/>
    <property type="match status" value="1"/>
</dbReference>
<dbReference type="PANTHER" id="PTHR24326:SF527">
    <property type="entry name" value="HOMEOBOX-LEUCINE ZIPPER PROTEIN ATHB-40"/>
    <property type="match status" value="1"/>
</dbReference>
<dbReference type="GO" id="GO:0043565">
    <property type="term" value="F:sequence-specific DNA binding"/>
    <property type="evidence" value="ECO:0007669"/>
    <property type="project" value="TreeGrafter"/>
</dbReference>
<dbReference type="Gene3D" id="1.10.10.60">
    <property type="entry name" value="Homeodomain-like"/>
    <property type="match status" value="1"/>
</dbReference>
<keyword evidence="11" id="KW-1185">Reference proteome</keyword>
<keyword evidence="3 6" id="KW-0804">Transcription</keyword>
<evidence type="ECO:0000256" key="2">
    <source>
        <dbReference type="ARBA" id="ARBA00023015"/>
    </source>
</evidence>
<dbReference type="GO" id="GO:0005634">
    <property type="term" value="C:nucleus"/>
    <property type="evidence" value="ECO:0007669"/>
    <property type="project" value="UniProtKB-SubCell"/>
</dbReference>
<dbReference type="Proteomes" id="UP000516437">
    <property type="component" value="Chromosome 4"/>
</dbReference>
<comment type="function">
    <text evidence="6">Transcription factor.</text>
</comment>
<keyword evidence="7" id="KW-0175">Coiled coil</keyword>
<evidence type="ECO:0000313" key="10">
    <source>
        <dbReference type="EMBL" id="KAB1216841.1"/>
    </source>
</evidence>
<dbReference type="GO" id="GO:0000981">
    <property type="term" value="F:DNA-binding transcription factor activity, RNA polymerase II-specific"/>
    <property type="evidence" value="ECO:0007669"/>
    <property type="project" value="UniProtKB-UniRule"/>
</dbReference>
<accession>A0A6A1VV81</accession>
<dbReference type="InterPro" id="IPR045224">
    <property type="entry name" value="HDZip_class_I_plant"/>
</dbReference>
<evidence type="ECO:0000256" key="5">
    <source>
        <dbReference type="RuleBase" id="RU000682"/>
    </source>
</evidence>
<proteinExistence type="inferred from homology"/>
<evidence type="ECO:0000259" key="9">
    <source>
        <dbReference type="Pfam" id="PF00046"/>
    </source>
</evidence>
<keyword evidence="2 6" id="KW-0805">Transcription regulation</keyword>
<dbReference type="EMBL" id="RXIC02000022">
    <property type="protein sequence ID" value="KAB1216841.1"/>
    <property type="molecule type" value="Genomic_DNA"/>
</dbReference>
<comment type="caution">
    <text evidence="10">The sequence shown here is derived from an EMBL/GenBank/DDBJ whole genome shotgun (WGS) entry which is preliminary data.</text>
</comment>
<evidence type="ECO:0000313" key="11">
    <source>
        <dbReference type="Proteomes" id="UP000516437"/>
    </source>
</evidence>
<evidence type="ECO:0000256" key="1">
    <source>
        <dbReference type="ARBA" id="ARBA00004123"/>
    </source>
</evidence>
<comment type="similarity">
    <text evidence="4 6">Belongs to the HD-ZIP homeobox family. Class I subfamily.</text>
</comment>
<dbReference type="SUPFAM" id="SSF46689">
    <property type="entry name" value="Homeodomain-like"/>
    <property type="match status" value="1"/>
</dbReference>
<dbReference type="PANTHER" id="PTHR24326">
    <property type="entry name" value="HOMEOBOX-LEUCINE ZIPPER PROTEIN"/>
    <property type="match status" value="1"/>
</dbReference>
<dbReference type="Pfam" id="PF00046">
    <property type="entry name" value="Homeodomain"/>
    <property type="match status" value="1"/>
</dbReference>
<comment type="subcellular location">
    <subcellularLocation>
        <location evidence="1 5">Nucleus</location>
    </subcellularLocation>
</comment>
<evidence type="ECO:0000256" key="8">
    <source>
        <dbReference type="SAM" id="MobiDB-lite"/>
    </source>
</evidence>
<reference evidence="10 11" key="1">
    <citation type="journal article" date="2019" name="Plant Biotechnol. J.">
        <title>The red bayberry genome and genetic basis of sex determination.</title>
        <authorList>
            <person name="Jia H.M."/>
            <person name="Jia H.J."/>
            <person name="Cai Q.L."/>
            <person name="Wang Y."/>
            <person name="Zhao H.B."/>
            <person name="Yang W.F."/>
            <person name="Wang G.Y."/>
            <person name="Li Y.H."/>
            <person name="Zhan D.L."/>
            <person name="Shen Y.T."/>
            <person name="Niu Q.F."/>
            <person name="Chang L."/>
            <person name="Qiu J."/>
            <person name="Zhao L."/>
            <person name="Xie H.B."/>
            <person name="Fu W.Y."/>
            <person name="Jin J."/>
            <person name="Li X.W."/>
            <person name="Jiao Y."/>
            <person name="Zhou C.C."/>
            <person name="Tu T."/>
            <person name="Chai C.Y."/>
            <person name="Gao J.L."/>
            <person name="Fan L.J."/>
            <person name="van de Weg E."/>
            <person name="Wang J.Y."/>
            <person name="Gao Z.S."/>
        </authorList>
    </citation>
    <scope>NUCLEOTIDE SEQUENCE [LARGE SCALE GENOMIC DNA]</scope>
    <source>
        <tissue evidence="10">Leaves</tissue>
    </source>
</reference>
<feature type="coiled-coil region" evidence="7">
    <location>
        <begin position="90"/>
        <end position="117"/>
    </location>
</feature>
<dbReference type="InterPro" id="IPR001356">
    <property type="entry name" value="HD"/>
</dbReference>